<dbReference type="SUPFAM" id="SSF159501">
    <property type="entry name" value="EreA/ChaN-like"/>
    <property type="match status" value="1"/>
</dbReference>
<protein>
    <submittedName>
        <fullName evidence="3">ChaN family lipoprotein</fullName>
    </submittedName>
</protein>
<dbReference type="CDD" id="cd14727">
    <property type="entry name" value="ChanN-like"/>
    <property type="match status" value="1"/>
</dbReference>
<dbReference type="Pfam" id="PF04187">
    <property type="entry name" value="Cofac_haem_bdg"/>
    <property type="match status" value="1"/>
</dbReference>
<comment type="caution">
    <text evidence="3">The sequence shown here is derived from an EMBL/GenBank/DDBJ whole genome shotgun (WGS) entry which is preliminary data.</text>
</comment>
<dbReference type="InterPro" id="IPR007314">
    <property type="entry name" value="Cofac_haem-bd_dom"/>
</dbReference>
<organism evidence="3 4">
    <name type="scientific">Plastorhodobacter daqingensis</name>
    <dbReference type="NCBI Taxonomy" id="1387281"/>
    <lineage>
        <taxon>Bacteria</taxon>
        <taxon>Pseudomonadati</taxon>
        <taxon>Pseudomonadota</taxon>
        <taxon>Alphaproteobacteria</taxon>
        <taxon>Rhodobacterales</taxon>
        <taxon>Paracoccaceae</taxon>
        <taxon>Plastorhodobacter</taxon>
    </lineage>
</organism>
<feature type="domain" description="Haem-binding uptake Tiki superfamily ChaN" evidence="2">
    <location>
        <begin position="28"/>
        <end position="224"/>
    </location>
</feature>
<dbReference type="RefSeq" id="WP_377401006.1">
    <property type="nucleotide sequence ID" value="NZ_JBHTFQ010000003.1"/>
</dbReference>
<accession>A0ABW2UGQ9</accession>
<reference evidence="4" key="1">
    <citation type="journal article" date="2019" name="Int. J. Syst. Evol. Microbiol.">
        <title>The Global Catalogue of Microorganisms (GCM) 10K type strain sequencing project: providing services to taxonomists for standard genome sequencing and annotation.</title>
        <authorList>
            <consortium name="The Broad Institute Genomics Platform"/>
            <consortium name="The Broad Institute Genome Sequencing Center for Infectious Disease"/>
            <person name="Wu L."/>
            <person name="Ma J."/>
        </authorList>
    </citation>
    <scope>NUCLEOTIDE SEQUENCE [LARGE SCALE GENOMIC DNA]</scope>
    <source>
        <strain evidence="4">CGMCC 1.12750</strain>
    </source>
</reference>
<name>A0ABW2UGQ9_9RHOB</name>
<evidence type="ECO:0000259" key="2">
    <source>
        <dbReference type="Pfam" id="PF04187"/>
    </source>
</evidence>
<sequence>MKRWLASFVIAMIPLGGAATEITPEALEMLPPADVVILGEVHDNPVHHANQARAVRALAPRALVFEMLTPEQAAAGASAPRTDADALSQALGWEGSGWPSFTLYHPMFMAAPEARIYGGALPRDEVRRAMQDGAAAVFGEDAATYGLARPLPDREQDLREQEQFAAHCAALPRDMLPGMVEAQRLRDAALARAALQAMEQTGGPVAVITGTGHARRDWGIPAKLARVAPGLSVLALGQFEGAPEADPPFDLWIVTDAPEREDPCASFGPFGGSG</sequence>
<proteinExistence type="predicted"/>
<gene>
    <name evidence="3" type="ORF">ACFQXB_06595</name>
</gene>
<dbReference type="Proteomes" id="UP001596516">
    <property type="component" value="Unassembled WGS sequence"/>
</dbReference>
<evidence type="ECO:0000256" key="1">
    <source>
        <dbReference type="SAM" id="SignalP"/>
    </source>
</evidence>
<evidence type="ECO:0000313" key="3">
    <source>
        <dbReference type="EMBL" id="MFC7703857.1"/>
    </source>
</evidence>
<dbReference type="EMBL" id="JBHTFQ010000003">
    <property type="protein sequence ID" value="MFC7703857.1"/>
    <property type="molecule type" value="Genomic_DNA"/>
</dbReference>
<keyword evidence="4" id="KW-1185">Reference proteome</keyword>
<evidence type="ECO:0000313" key="4">
    <source>
        <dbReference type="Proteomes" id="UP001596516"/>
    </source>
</evidence>
<keyword evidence="3" id="KW-0449">Lipoprotein</keyword>
<dbReference type="Gene3D" id="3.40.50.11550">
    <property type="match status" value="2"/>
</dbReference>
<feature type="chain" id="PRO_5045457697" evidence="1">
    <location>
        <begin position="19"/>
        <end position="274"/>
    </location>
</feature>
<keyword evidence="1" id="KW-0732">Signal</keyword>
<feature type="signal peptide" evidence="1">
    <location>
        <begin position="1"/>
        <end position="18"/>
    </location>
</feature>